<dbReference type="Proteomes" id="UP001605250">
    <property type="component" value="Unassembled WGS sequence"/>
</dbReference>
<evidence type="ECO:0000256" key="1">
    <source>
        <dbReference type="SAM" id="MobiDB-lite"/>
    </source>
</evidence>
<dbReference type="EMBL" id="JBGCUC010000010">
    <property type="protein sequence ID" value="MFG6077248.1"/>
    <property type="molecule type" value="Genomic_DNA"/>
</dbReference>
<comment type="caution">
    <text evidence="2">The sequence shown here is derived from an EMBL/GenBank/DDBJ whole genome shotgun (WGS) entry which is preliminary data.</text>
</comment>
<organism evidence="2 3">
    <name type="scientific">Erwinia plantamica</name>
    <dbReference type="NCBI Taxonomy" id="3237104"/>
    <lineage>
        <taxon>Bacteria</taxon>
        <taxon>Pseudomonadati</taxon>
        <taxon>Pseudomonadota</taxon>
        <taxon>Gammaproteobacteria</taxon>
        <taxon>Enterobacterales</taxon>
        <taxon>Erwiniaceae</taxon>
        <taxon>Erwinia</taxon>
    </lineage>
</organism>
<dbReference type="RefSeq" id="WP_394149269.1">
    <property type="nucleotide sequence ID" value="NZ_JBGCUC010000010.1"/>
</dbReference>
<reference evidence="2 3" key="1">
    <citation type="submission" date="2024-07" db="EMBL/GenBank/DDBJ databases">
        <title>Novel bacterial strain Erwinia sp. OPT-41 promoting growth of various crops.</title>
        <authorList>
            <person name="Egorshina A."/>
            <person name="Lukyantsev M.A."/>
            <person name="Golubev S.N."/>
            <person name="Muratova A.Y."/>
            <person name="Bulygina E.A."/>
        </authorList>
    </citation>
    <scope>NUCLEOTIDE SEQUENCE [LARGE SCALE GENOMIC DNA]</scope>
    <source>
        <strain evidence="2 3">OPT-41</strain>
    </source>
</reference>
<accession>A0ABW7CMK0</accession>
<evidence type="ECO:0000313" key="2">
    <source>
        <dbReference type="EMBL" id="MFG6077248.1"/>
    </source>
</evidence>
<proteinExistence type="predicted"/>
<keyword evidence="3" id="KW-1185">Reference proteome</keyword>
<gene>
    <name evidence="2" type="ORF">AB3U87_12850</name>
</gene>
<sequence length="220" mass="25057">MTQQKMTWWEKTVEYTFILQFQRHLKFLSPLEDFYEKGGDTIFNDSNRWILIEFKKDASSVNSEKGKFGADAKTAAVRYKEALKALNEHDNHHVIIYGRIGKNSENSSAMKNGAPLELVCHTYFSDKVRTNYPEMVNHGKNYQDFFNYLEQFTAFKYDKKSGSSGRGLTAAVYEQVACIDADGNVAAMMSKDDFTKGYNLTPSYQPKPPEPGSNTSSYTP</sequence>
<protein>
    <submittedName>
        <fullName evidence="2">Uncharacterized protein</fullName>
    </submittedName>
</protein>
<evidence type="ECO:0000313" key="3">
    <source>
        <dbReference type="Proteomes" id="UP001605250"/>
    </source>
</evidence>
<feature type="region of interest" description="Disordered" evidence="1">
    <location>
        <begin position="198"/>
        <end position="220"/>
    </location>
</feature>
<name>A0ABW7CMK0_9GAMM</name>